<comment type="caution">
    <text evidence="1">The sequence shown here is derived from an EMBL/GenBank/DDBJ whole genome shotgun (WGS) entry which is preliminary data.</text>
</comment>
<protein>
    <submittedName>
        <fullName evidence="1">Uncharacterized protein</fullName>
    </submittedName>
</protein>
<dbReference type="AlphaFoldDB" id="A0A0M2GGL9"/>
<organism evidence="1 2">
    <name type="scientific">Streptomyces variegatus</name>
    <dbReference type="NCBI Taxonomy" id="284040"/>
    <lineage>
        <taxon>Bacteria</taxon>
        <taxon>Bacillati</taxon>
        <taxon>Actinomycetota</taxon>
        <taxon>Actinomycetes</taxon>
        <taxon>Kitasatosporales</taxon>
        <taxon>Streptomycetaceae</taxon>
        <taxon>Streptomyces</taxon>
    </lineage>
</organism>
<dbReference type="InterPro" id="IPR027417">
    <property type="entry name" value="P-loop_NTPase"/>
</dbReference>
<dbReference type="PATRIC" id="fig|284040.3.peg.7486"/>
<dbReference type="SUPFAM" id="SSF52540">
    <property type="entry name" value="P-loop containing nucleoside triphosphate hydrolases"/>
    <property type="match status" value="1"/>
</dbReference>
<evidence type="ECO:0000313" key="2">
    <source>
        <dbReference type="Proteomes" id="UP000034786"/>
    </source>
</evidence>
<accession>A0A0M2GGL9</accession>
<proteinExistence type="predicted"/>
<dbReference type="Proteomes" id="UP000034786">
    <property type="component" value="Unassembled WGS sequence"/>
</dbReference>
<evidence type="ECO:0000313" key="1">
    <source>
        <dbReference type="EMBL" id="KJK33963.1"/>
    </source>
</evidence>
<reference evidence="2" key="1">
    <citation type="submission" date="2015-02" db="EMBL/GenBank/DDBJ databases">
        <authorList>
            <person name="Ju K.-S."/>
            <person name="Doroghazi J.R."/>
            <person name="Metcalf W."/>
        </authorList>
    </citation>
    <scope>NUCLEOTIDE SEQUENCE [LARGE SCALE GENOMIC DNA]</scope>
    <source>
        <strain evidence="2">NRRL B-16380</strain>
    </source>
</reference>
<keyword evidence="2" id="KW-1185">Reference proteome</keyword>
<name>A0A0M2GGL9_9ACTN</name>
<sequence>MQQEGLQVDLVVVASSRPVDARTRRALDKLCSDRGLPPAHVYAQEWFVHQLVRDAAWRRSLLGIEGRLGALLDEPLEAPLVASPPPLVGRASEVVALSAAVDACQDVVLVGVPGVGKTRLTGQLGDQVVYIEPASLAHLHDDLLLVLPRAVVVDDAHAHHDAVRVLRHTRRQTGLLFSAVVTTWPDRLDEVVGWLPGALVINVGPLERTEMNTLVTTAGVTGHRSRAAVLDQADGRPGWAVTLCELLTSGQGGDVFSGRAHVTHVERYLSEATTSHTVLDALACVAALGGVSPEMLYALAPLVGVAPAELSGMVEGLAHNGLVESVEDVWRLQPALCAPLVARWFFTSPVRRPWATLVDAFPDHSLNLASAVMSALEVSPASQARAQAEKWIHSLSAPTSWDVSTFAVVAQYARLNTRAAQFAVNGALAVLATPREPEELYGMLVDPLGDAATRQLTQSARQFLLPEAIQGLLTLAVGDRRRRNSTPDHPLRVLSDLAGVIDPDFGTSLEIRARLLRAVLDWMRRHRASGEQWSVATEALAGIFSVEVSGNWPDPGAPNTVTLAHGVDAADNLSKLLGLWEQVAPLLTCDTESEDRVPCPPVALVALLDMALRWVRLGLGVAPRGQTPSAEQMRWGAEGGRRILASLHPLLQNSPGAAMRAHRELARIRGRAQTAGQKLPTFNVEADLQSFCEWGSVDFTHDYEAATEQVLTQAQTLAKKLTALGPRAGVARFSELAEQAQVVGDYTGHLTAIRMAELMNDPAAWYQAAAESGETLLLGTALTQWLTTAPDTVPPSVLLTALDDAASRPTVISAVVARSVVDQTGELVIDSMRAEDAALLETLIRHEPDDVMQRLLVHTVPAIAASAAISFSVGAPHGPTLPAEWQTSWRRAIQNLRIDHLPPHNQWRAGRVLAYLAEHDADTFESWFHERLQDMTAQGWYASPLPYDSDHILAYLPRPHRLRLAIHCIGLPRVGHSALIHLVGSDTKLAQHLLDQHAVSPDKLVDALFGQRNTAVEQIGPLLLERGAGADRIAAAVAWCDSWSGDRSRMHSQLLDYFTALADREPALRAVAAAGRAQQKELLDQAEERERAARVRGR</sequence>
<gene>
    <name evidence="1" type="ORF">UK15_38005</name>
</gene>
<dbReference type="EMBL" id="JYJH01000066">
    <property type="protein sequence ID" value="KJK33963.1"/>
    <property type="molecule type" value="Genomic_DNA"/>
</dbReference>